<accession>A0A242NW68</accession>
<dbReference type="RefSeq" id="WP_086320155.1">
    <property type="nucleotide sequence ID" value="NZ_NASK01000079.1"/>
</dbReference>
<evidence type="ECO:0000313" key="3">
    <source>
        <dbReference type="Proteomes" id="UP000194968"/>
    </source>
</evidence>
<dbReference type="AlphaFoldDB" id="A0A242NW68"/>
<feature type="transmembrane region" description="Helical" evidence="1">
    <location>
        <begin position="7"/>
        <end position="26"/>
    </location>
</feature>
<evidence type="ECO:0000313" key="2">
    <source>
        <dbReference type="EMBL" id="OTQ51371.1"/>
    </source>
</evidence>
<keyword evidence="1" id="KW-0812">Transmembrane</keyword>
<keyword evidence="1" id="KW-0472">Membrane</keyword>
<sequence length="534" mass="60415">MRRLRFSLIILFSIFWLLIVVGYFLLQTNFGAKIVSQQLSKLGAYSITIGKINHSFANFYELSVDNLLVKKDQQEVANIGKLIIGFDKQNLWQLHHFNYINLIDATLDGSQISESNFTANMLRLYNTTLKFSLNNAQAPLLLQQINGGIKPFDLPSKQPYQFDFTAQQVLFKQKAVDNVLLQGYYRDGITSITNLGGNIDNGFFVSKLKMLADGSLDIAQLKLNNIHFNANNETDLNSYLSELPKFKLQEFSIFDSNIQLPNLVIEKGNMEITNIGYDNQWQLQQSNFIISADNVVWFDEIFSSLLLQLSCKDDEVDILKAVAGWSDGNVHLTGNWKNNVLHLQTLLLASINYQLPDDLKQRLLPNIFNQVDIDQLTVLPSTLISTKSDYPFNLTDFNVSGTNIRLVEDKKFGIYSGSLFFKANDATINKIAVKYPNLSVNFDSQHRALLSFSALINSGQLDATATINPLQTEFESLHIIAKGITSELLNRWKLVETSPESSNYRVDLHGEISPFSLSGTFFTNDNEYSIHSQH</sequence>
<evidence type="ECO:0000256" key="1">
    <source>
        <dbReference type="SAM" id="Phobius"/>
    </source>
</evidence>
<reference evidence="2 3" key="1">
    <citation type="submission" date="2017-03" db="EMBL/GenBank/DDBJ databases">
        <title>Comparative genomics of honeybee gut symbionts reveal geographically distinct and subgroup specific antibiotic resistance.</title>
        <authorList>
            <person name="Ludvigsen J."/>
            <person name="Porcellato D."/>
            <person name="Labee-Lund T.M."/>
            <person name="Amdam G.V."/>
            <person name="Rudi K."/>
        </authorList>
    </citation>
    <scope>NUCLEOTIDE SEQUENCE [LARGE SCALE GENOMIC DNA]</scope>
    <source>
        <strain evidence="2 3">A-4-12</strain>
    </source>
</reference>
<name>A0A242NW68_9GAMM</name>
<protein>
    <recommendedName>
        <fullName evidence="4">AsmA domain-containing protein</fullName>
    </recommendedName>
</protein>
<evidence type="ECO:0008006" key="4">
    <source>
        <dbReference type="Google" id="ProtNLM"/>
    </source>
</evidence>
<proteinExistence type="predicted"/>
<dbReference type="Proteomes" id="UP000194968">
    <property type="component" value="Unassembled WGS sequence"/>
</dbReference>
<keyword evidence="1" id="KW-1133">Transmembrane helix</keyword>
<comment type="caution">
    <text evidence="2">The sequence shown here is derived from an EMBL/GenBank/DDBJ whole genome shotgun (WGS) entry which is preliminary data.</text>
</comment>
<dbReference type="OrthoDB" id="7053268at2"/>
<dbReference type="EMBL" id="NASK01000079">
    <property type="protein sequence ID" value="OTQ51371.1"/>
    <property type="molecule type" value="Genomic_DNA"/>
</dbReference>
<organism evidence="2 3">
    <name type="scientific">Gilliamella apis</name>
    <dbReference type="NCBI Taxonomy" id="1970738"/>
    <lineage>
        <taxon>Bacteria</taxon>
        <taxon>Pseudomonadati</taxon>
        <taxon>Pseudomonadota</taxon>
        <taxon>Gammaproteobacteria</taxon>
        <taxon>Orbales</taxon>
        <taxon>Orbaceae</taxon>
        <taxon>Gilliamella</taxon>
    </lineage>
</organism>
<gene>
    <name evidence="2" type="ORF">B6D06_02965</name>
</gene>